<evidence type="ECO:0000313" key="2">
    <source>
        <dbReference type="EMBL" id="TFK51278.1"/>
    </source>
</evidence>
<keyword evidence="3" id="KW-1185">Reference proteome</keyword>
<evidence type="ECO:0000256" key="1">
    <source>
        <dbReference type="SAM" id="Phobius"/>
    </source>
</evidence>
<accession>A0A5C3N561</accession>
<feature type="transmembrane region" description="Helical" evidence="1">
    <location>
        <begin position="33"/>
        <end position="52"/>
    </location>
</feature>
<feature type="transmembrane region" description="Helical" evidence="1">
    <location>
        <begin position="109"/>
        <end position="132"/>
    </location>
</feature>
<dbReference type="Proteomes" id="UP000305948">
    <property type="component" value="Unassembled WGS sequence"/>
</dbReference>
<gene>
    <name evidence="2" type="ORF">OE88DRAFT_1659160</name>
</gene>
<feature type="transmembrane region" description="Helical" evidence="1">
    <location>
        <begin position="73"/>
        <end position="97"/>
    </location>
</feature>
<sequence length="193" mass="20745">MGTVYVLSIRAPKAPAVIIGDVTLCNLRISSSLVPAILFEVVLALIILYRAMLHVRSRRDAGIPPSRGYGSRLLITLVRDSIQYYICNIAICVLAAVGSKTPGASTGLALVMFSWVVVLPTASVTSMILHLYQISGDGYDYTSQPDPSTLLDTAIQFAAPDLEAGQERSVICSAPEVEGQERRPSYSTREGSV</sequence>
<protein>
    <submittedName>
        <fullName evidence="2">Uncharacterized protein</fullName>
    </submittedName>
</protein>
<organism evidence="2 3">
    <name type="scientific">Heliocybe sulcata</name>
    <dbReference type="NCBI Taxonomy" id="5364"/>
    <lineage>
        <taxon>Eukaryota</taxon>
        <taxon>Fungi</taxon>
        <taxon>Dikarya</taxon>
        <taxon>Basidiomycota</taxon>
        <taxon>Agaricomycotina</taxon>
        <taxon>Agaricomycetes</taxon>
        <taxon>Gloeophyllales</taxon>
        <taxon>Gloeophyllaceae</taxon>
        <taxon>Heliocybe</taxon>
    </lineage>
</organism>
<evidence type="ECO:0000313" key="3">
    <source>
        <dbReference type="Proteomes" id="UP000305948"/>
    </source>
</evidence>
<dbReference type="AlphaFoldDB" id="A0A5C3N561"/>
<keyword evidence="1" id="KW-0472">Membrane</keyword>
<keyword evidence="1" id="KW-0812">Transmembrane</keyword>
<name>A0A5C3N561_9AGAM</name>
<reference evidence="2 3" key="1">
    <citation type="journal article" date="2019" name="Nat. Ecol. Evol.">
        <title>Megaphylogeny resolves global patterns of mushroom evolution.</title>
        <authorList>
            <person name="Varga T."/>
            <person name="Krizsan K."/>
            <person name="Foldi C."/>
            <person name="Dima B."/>
            <person name="Sanchez-Garcia M."/>
            <person name="Sanchez-Ramirez S."/>
            <person name="Szollosi G.J."/>
            <person name="Szarkandi J.G."/>
            <person name="Papp V."/>
            <person name="Albert L."/>
            <person name="Andreopoulos W."/>
            <person name="Angelini C."/>
            <person name="Antonin V."/>
            <person name="Barry K.W."/>
            <person name="Bougher N.L."/>
            <person name="Buchanan P."/>
            <person name="Buyck B."/>
            <person name="Bense V."/>
            <person name="Catcheside P."/>
            <person name="Chovatia M."/>
            <person name="Cooper J."/>
            <person name="Damon W."/>
            <person name="Desjardin D."/>
            <person name="Finy P."/>
            <person name="Geml J."/>
            <person name="Haridas S."/>
            <person name="Hughes K."/>
            <person name="Justo A."/>
            <person name="Karasinski D."/>
            <person name="Kautmanova I."/>
            <person name="Kiss B."/>
            <person name="Kocsube S."/>
            <person name="Kotiranta H."/>
            <person name="LaButti K.M."/>
            <person name="Lechner B.E."/>
            <person name="Liimatainen K."/>
            <person name="Lipzen A."/>
            <person name="Lukacs Z."/>
            <person name="Mihaltcheva S."/>
            <person name="Morgado L.N."/>
            <person name="Niskanen T."/>
            <person name="Noordeloos M.E."/>
            <person name="Ohm R.A."/>
            <person name="Ortiz-Santana B."/>
            <person name="Ovrebo C."/>
            <person name="Racz N."/>
            <person name="Riley R."/>
            <person name="Savchenko A."/>
            <person name="Shiryaev A."/>
            <person name="Soop K."/>
            <person name="Spirin V."/>
            <person name="Szebenyi C."/>
            <person name="Tomsovsky M."/>
            <person name="Tulloss R.E."/>
            <person name="Uehling J."/>
            <person name="Grigoriev I.V."/>
            <person name="Vagvolgyi C."/>
            <person name="Papp T."/>
            <person name="Martin F.M."/>
            <person name="Miettinen O."/>
            <person name="Hibbett D.S."/>
            <person name="Nagy L.G."/>
        </authorList>
    </citation>
    <scope>NUCLEOTIDE SEQUENCE [LARGE SCALE GENOMIC DNA]</scope>
    <source>
        <strain evidence="2 3">OMC1185</strain>
    </source>
</reference>
<proteinExistence type="predicted"/>
<keyword evidence="1" id="KW-1133">Transmembrane helix</keyword>
<dbReference type="EMBL" id="ML213511">
    <property type="protein sequence ID" value="TFK51278.1"/>
    <property type="molecule type" value="Genomic_DNA"/>
</dbReference>
<dbReference type="OrthoDB" id="3256800at2759"/>